<comment type="subunit">
    <text evidence="4 9">Homodimer.</text>
</comment>
<accession>A0A410H5G6</accession>
<dbReference type="InterPro" id="IPR015424">
    <property type="entry name" value="PyrdxlP-dep_Trfase"/>
</dbReference>
<dbReference type="PROSITE" id="PS00599">
    <property type="entry name" value="AA_TRANSFER_CLASS_2"/>
    <property type="match status" value="1"/>
</dbReference>
<evidence type="ECO:0000259" key="11">
    <source>
        <dbReference type="Pfam" id="PF00155"/>
    </source>
</evidence>
<comment type="pathway">
    <text evidence="2 9">Cofactor biosynthesis; biotin biosynthesis.</text>
</comment>
<proteinExistence type="inferred from homology"/>
<dbReference type="InterPro" id="IPR022834">
    <property type="entry name" value="AONS_Proteobacteria"/>
</dbReference>
<evidence type="ECO:0000256" key="2">
    <source>
        <dbReference type="ARBA" id="ARBA00004746"/>
    </source>
</evidence>
<dbReference type="InterPro" id="IPR001917">
    <property type="entry name" value="Aminotrans_II_pyridoxalP_BS"/>
</dbReference>
<dbReference type="Gene3D" id="3.40.640.10">
    <property type="entry name" value="Type I PLP-dependent aspartate aminotransferase-like (Major domain)"/>
    <property type="match status" value="1"/>
</dbReference>
<feature type="binding site" evidence="9">
    <location>
        <position position="211"/>
    </location>
    <ligand>
        <name>pyridoxal 5'-phosphate</name>
        <dbReference type="ChEBI" id="CHEBI:597326"/>
    </ligand>
</feature>
<dbReference type="InterPro" id="IPR050087">
    <property type="entry name" value="AON_synthase_class-II"/>
</dbReference>
<dbReference type="Proteomes" id="UP000285478">
    <property type="component" value="Chromosome"/>
</dbReference>
<comment type="similarity">
    <text evidence="3 9">Belongs to the class-II pyridoxal-phosphate-dependent aminotransferase family. BioF subfamily.</text>
</comment>
<keyword evidence="12" id="KW-0012">Acyltransferase</keyword>
<keyword evidence="5 9" id="KW-0808">Transferase</keyword>
<dbReference type="CDD" id="cd06454">
    <property type="entry name" value="KBL_like"/>
    <property type="match status" value="1"/>
</dbReference>
<evidence type="ECO:0000256" key="7">
    <source>
        <dbReference type="ARBA" id="ARBA00022898"/>
    </source>
</evidence>
<dbReference type="EC" id="2.3.1.47" evidence="9"/>
<evidence type="ECO:0000313" key="13">
    <source>
        <dbReference type="Proteomes" id="UP000285478"/>
    </source>
</evidence>
<dbReference type="InterPro" id="IPR004839">
    <property type="entry name" value="Aminotransferase_I/II_large"/>
</dbReference>
<dbReference type="KEGG" id="htr:EPV75_10905"/>
<feature type="binding site" evidence="9">
    <location>
        <position position="24"/>
    </location>
    <ligand>
        <name>substrate</name>
    </ligand>
</feature>
<dbReference type="NCBIfam" id="TIGR00858">
    <property type="entry name" value="bioF"/>
    <property type="match status" value="1"/>
</dbReference>
<evidence type="ECO:0000256" key="9">
    <source>
        <dbReference type="HAMAP-Rule" id="MF_01693"/>
    </source>
</evidence>
<dbReference type="GO" id="GO:0030170">
    <property type="term" value="F:pyridoxal phosphate binding"/>
    <property type="evidence" value="ECO:0007669"/>
    <property type="project" value="UniProtKB-UniRule"/>
</dbReference>
<dbReference type="HAMAP" id="MF_01693">
    <property type="entry name" value="BioF_aminotrans_2"/>
    <property type="match status" value="1"/>
</dbReference>
<comment type="catalytic activity">
    <reaction evidence="8 9">
        <text>6-carboxyhexanoyl-[ACP] + L-alanine + H(+) = (8S)-8-amino-7-oxononanoate + holo-[ACP] + CO2</text>
        <dbReference type="Rhea" id="RHEA:42288"/>
        <dbReference type="Rhea" id="RHEA-COMP:9685"/>
        <dbReference type="Rhea" id="RHEA-COMP:9955"/>
        <dbReference type="ChEBI" id="CHEBI:15378"/>
        <dbReference type="ChEBI" id="CHEBI:16526"/>
        <dbReference type="ChEBI" id="CHEBI:57972"/>
        <dbReference type="ChEBI" id="CHEBI:64479"/>
        <dbReference type="ChEBI" id="CHEBI:78846"/>
        <dbReference type="ChEBI" id="CHEBI:149468"/>
        <dbReference type="EC" id="2.3.1.47"/>
    </reaction>
</comment>
<comment type="function">
    <text evidence="9">Catalyzes the decarboxylative condensation of pimeloyl-[acyl-carrier protein] and L-alanine to produce 8-amino-7-oxononanoate (AON), [acyl-carrier protein], and carbon dioxide.</text>
</comment>
<dbReference type="AlphaFoldDB" id="A0A410H5G6"/>
<dbReference type="InterPro" id="IPR004723">
    <property type="entry name" value="AONS_Archaea/Proteobacteria"/>
</dbReference>
<sequence length="397" mass="43536">MSQESIESRFAPILAERENAALTRRRPLATSAQTPEMQINGLQVVNFSSNDYLGLANHPKLKQALQSVDSLSYGSGAAHLVTGHHLEHHLLEDEIADWLGCERALLFSTGYMANLAVQQTLMQKGDWILADKLNHASLIDGARFSDADLKRYPHNDMQALEKRLKQAQADNRQCLIVTDGVFSMDGDFAPLDEIQALAKTYQAWLFVDDAHGFGAVGPHGQGTFEHFGLTPDDNTILMGTFGKAFGTSGAFVVGSEILIETLIQLARPYIYTTASSPINAKVTREALRLVQDADDARHQLQRHIQHFRDGAAQIGLTLWPSESAIQPIMIGDSQRALDWSDALKQQGYWVGAIRPPTVPKNTARLRVTLSASHTSEQIDGLLAALAQCADAFPSQNS</sequence>
<dbReference type="Gene3D" id="3.90.1150.10">
    <property type="entry name" value="Aspartate Aminotransferase, domain 1"/>
    <property type="match status" value="1"/>
</dbReference>
<dbReference type="PANTHER" id="PTHR13693:SF100">
    <property type="entry name" value="8-AMINO-7-OXONONANOATE SYNTHASE"/>
    <property type="match status" value="1"/>
</dbReference>
<dbReference type="GO" id="GO:0009102">
    <property type="term" value="P:biotin biosynthetic process"/>
    <property type="evidence" value="ECO:0007669"/>
    <property type="project" value="UniProtKB-UniRule"/>
</dbReference>
<feature type="binding site" evidence="9">
    <location>
        <position position="183"/>
    </location>
    <ligand>
        <name>pyridoxal 5'-phosphate</name>
        <dbReference type="ChEBI" id="CHEBI:597326"/>
    </ligand>
</feature>
<dbReference type="EMBL" id="CP035033">
    <property type="protein sequence ID" value="QAB16137.1"/>
    <property type="molecule type" value="Genomic_DNA"/>
</dbReference>
<feature type="binding site" evidence="9">
    <location>
        <begin position="110"/>
        <end position="111"/>
    </location>
    <ligand>
        <name>pyridoxal 5'-phosphate</name>
        <dbReference type="ChEBI" id="CHEBI:597326"/>
    </ligand>
</feature>
<dbReference type="InterPro" id="IPR015422">
    <property type="entry name" value="PyrdxlP-dep_Trfase_small"/>
</dbReference>
<dbReference type="UniPathway" id="UPA00078"/>
<evidence type="ECO:0000256" key="10">
    <source>
        <dbReference type="PIRSR" id="PIRSR604723-51"/>
    </source>
</evidence>
<keyword evidence="13" id="KW-1185">Reference proteome</keyword>
<dbReference type="RefSeq" id="WP_128385404.1">
    <property type="nucleotide sequence ID" value="NZ_CP035033.1"/>
</dbReference>
<name>A0A410H5G6_9GAMM</name>
<evidence type="ECO:0000256" key="6">
    <source>
        <dbReference type="ARBA" id="ARBA00022756"/>
    </source>
</evidence>
<evidence type="ECO:0000256" key="8">
    <source>
        <dbReference type="ARBA" id="ARBA00047715"/>
    </source>
</evidence>
<gene>
    <name evidence="9 12" type="primary">bioF</name>
    <name evidence="12" type="ORF">EPV75_10905</name>
</gene>
<dbReference type="GO" id="GO:0008710">
    <property type="term" value="F:8-amino-7-oxononanoate synthase activity"/>
    <property type="evidence" value="ECO:0007669"/>
    <property type="project" value="UniProtKB-UniRule"/>
</dbReference>
<dbReference type="InterPro" id="IPR015421">
    <property type="entry name" value="PyrdxlP-dep_Trfase_major"/>
</dbReference>
<evidence type="ECO:0000256" key="4">
    <source>
        <dbReference type="ARBA" id="ARBA00011738"/>
    </source>
</evidence>
<keyword evidence="7 9" id="KW-0663">Pyridoxal phosphate</keyword>
<comment type="cofactor">
    <cofactor evidence="1 9 10">
        <name>pyridoxal 5'-phosphate</name>
        <dbReference type="ChEBI" id="CHEBI:597326"/>
    </cofactor>
</comment>
<protein>
    <recommendedName>
        <fullName evidence="9">8-amino-7-oxononanoate synthase</fullName>
        <shortName evidence="9">AONS</shortName>
        <ecNumber evidence="9">2.3.1.47</ecNumber>
    </recommendedName>
    <alternativeName>
        <fullName evidence="9">7-keto-8-amino-pelargonic acid synthase</fullName>
        <shortName evidence="9">7-KAP synthase</shortName>
        <shortName evidence="9">KAPA synthase</shortName>
    </alternativeName>
    <alternativeName>
        <fullName evidence="9">8-amino-7-ketopelargonate synthase</fullName>
    </alternativeName>
</protein>
<dbReference type="Pfam" id="PF00155">
    <property type="entry name" value="Aminotran_1_2"/>
    <property type="match status" value="1"/>
</dbReference>
<dbReference type="PANTHER" id="PTHR13693">
    <property type="entry name" value="CLASS II AMINOTRANSFERASE/8-AMINO-7-OXONONANOATE SYNTHASE"/>
    <property type="match status" value="1"/>
</dbReference>
<evidence type="ECO:0000256" key="3">
    <source>
        <dbReference type="ARBA" id="ARBA00010008"/>
    </source>
</evidence>
<evidence type="ECO:0000313" key="12">
    <source>
        <dbReference type="EMBL" id="QAB16137.1"/>
    </source>
</evidence>
<organism evidence="12 13">
    <name type="scientific">Hydrogenovibrio thermophilus</name>
    <dbReference type="NCBI Taxonomy" id="265883"/>
    <lineage>
        <taxon>Bacteria</taxon>
        <taxon>Pseudomonadati</taxon>
        <taxon>Pseudomonadota</taxon>
        <taxon>Gammaproteobacteria</taxon>
        <taxon>Thiotrichales</taxon>
        <taxon>Piscirickettsiaceae</taxon>
        <taxon>Hydrogenovibrio</taxon>
    </lineage>
</organism>
<feature type="binding site" evidence="9">
    <location>
        <position position="357"/>
    </location>
    <ligand>
        <name>substrate</name>
    </ligand>
</feature>
<evidence type="ECO:0000256" key="5">
    <source>
        <dbReference type="ARBA" id="ARBA00022679"/>
    </source>
</evidence>
<evidence type="ECO:0000256" key="1">
    <source>
        <dbReference type="ARBA" id="ARBA00001933"/>
    </source>
</evidence>
<feature type="domain" description="Aminotransferase class I/classII large" evidence="11">
    <location>
        <begin position="44"/>
        <end position="385"/>
    </location>
</feature>
<dbReference type="SUPFAM" id="SSF53383">
    <property type="entry name" value="PLP-dependent transferases"/>
    <property type="match status" value="1"/>
</dbReference>
<feature type="binding site" evidence="9">
    <location>
        <position position="135"/>
    </location>
    <ligand>
        <name>substrate</name>
    </ligand>
</feature>
<reference evidence="12 13" key="1">
    <citation type="journal article" date="2018" name="Environ. Microbiol.">
        <title>Genomes of ubiquitous marine and hypersaline Hydrogenovibrio, Thiomicrorhabdus and Thiomicrospira spp. encode a diversity of mechanisms to sustain chemolithoautotrophy in heterogeneous environments.</title>
        <authorList>
            <person name="Scott K.M."/>
            <person name="Williams J."/>
            <person name="Porter C.M.B."/>
            <person name="Russel S."/>
            <person name="Harmer T.L."/>
            <person name="Paul J.H."/>
            <person name="Antonen K.M."/>
            <person name="Bridges M.K."/>
            <person name="Camper G.J."/>
            <person name="Campla C.K."/>
            <person name="Casella L.G."/>
            <person name="Chase E."/>
            <person name="Conrad J.W."/>
            <person name="Cruz M.C."/>
            <person name="Dunlap D.S."/>
            <person name="Duran L."/>
            <person name="Fahsbender E.M."/>
            <person name="Goldsmith D.B."/>
            <person name="Keeley R.F."/>
            <person name="Kondoff M.R."/>
            <person name="Kussy B.I."/>
            <person name="Lane M.K."/>
            <person name="Lawler S."/>
            <person name="Leigh B.A."/>
            <person name="Lewis C."/>
            <person name="Lostal L.M."/>
            <person name="Marking D."/>
            <person name="Mancera P.A."/>
            <person name="McClenthan E.C."/>
            <person name="McIntyre E.A."/>
            <person name="Mine J.A."/>
            <person name="Modi S."/>
            <person name="Moore B.D."/>
            <person name="Morgan W.A."/>
            <person name="Nelson K.M."/>
            <person name="Nguyen K.N."/>
            <person name="Ogburn N."/>
            <person name="Parrino D.G."/>
            <person name="Pedapudi A.D."/>
            <person name="Pelham R.P."/>
            <person name="Preece A.M."/>
            <person name="Rampersad E.A."/>
            <person name="Richardson J.C."/>
            <person name="Rodgers C.M."/>
            <person name="Schaffer B.L."/>
            <person name="Sheridan N.E."/>
            <person name="Solone M.R."/>
            <person name="Staley Z.R."/>
            <person name="Tabuchi M."/>
            <person name="Waide R.J."/>
            <person name="Wanjugi P.W."/>
            <person name="Young S."/>
            <person name="Clum A."/>
            <person name="Daum C."/>
            <person name="Huntemann M."/>
            <person name="Ivanova N."/>
            <person name="Kyrpides N."/>
            <person name="Mikhailova N."/>
            <person name="Palaniappan K."/>
            <person name="Pillay M."/>
            <person name="Reddy T.B.K."/>
            <person name="Shapiro N."/>
            <person name="Stamatis D."/>
            <person name="Varghese N."/>
            <person name="Woyke T."/>
            <person name="Boden R."/>
            <person name="Freyermuth S.K."/>
            <person name="Kerfeld C.A."/>
        </authorList>
    </citation>
    <scope>NUCLEOTIDE SEQUENCE [LARGE SCALE GENOMIC DNA]</scope>
    <source>
        <strain evidence="12 13">JR-2</strain>
    </source>
</reference>
<keyword evidence="6 9" id="KW-0093">Biotin biosynthesis</keyword>
<feature type="binding site" evidence="9">
    <location>
        <position position="240"/>
    </location>
    <ligand>
        <name>pyridoxal 5'-phosphate</name>
        <dbReference type="ChEBI" id="CHEBI:597326"/>
    </ligand>
</feature>
<feature type="modified residue" description="N6-(pyridoxal phosphate)lysine" evidence="9 10">
    <location>
        <position position="243"/>
    </location>
</feature>